<protein>
    <submittedName>
        <fullName evidence="1">Uncharacterized protein</fullName>
    </submittedName>
</protein>
<evidence type="ECO:0000313" key="1">
    <source>
        <dbReference type="EMBL" id="BAR99633.1"/>
    </source>
</evidence>
<name>A0A182D369_BLAVI</name>
<organism evidence="1">
    <name type="scientific">Blastochloris viridis</name>
    <name type="common">Rhodopseudomonas viridis</name>
    <dbReference type="NCBI Taxonomy" id="1079"/>
    <lineage>
        <taxon>Bacteria</taxon>
        <taxon>Pseudomonadati</taxon>
        <taxon>Pseudomonadota</taxon>
        <taxon>Alphaproteobacteria</taxon>
        <taxon>Hyphomicrobiales</taxon>
        <taxon>Blastochloridaceae</taxon>
        <taxon>Blastochloris</taxon>
    </lineage>
</organism>
<accession>A0A182D369</accession>
<reference evidence="1" key="1">
    <citation type="journal article" date="2015" name="Genome Announc.">
        <title>Complete Genome Sequence of the Bacteriochlorophyll b-Producing Photosynthetic Bacterium Blastochloris viridis.</title>
        <authorList>
            <person name="Tsukatani Y."/>
            <person name="Hirose Y."/>
            <person name="Harada J."/>
            <person name="Misawa N."/>
            <person name="Mori K."/>
            <person name="Inoue K."/>
            <person name="Tamiaki H."/>
        </authorList>
    </citation>
    <scope>NUCLEOTIDE SEQUENCE [LARGE SCALE GENOMIC DNA]</scope>
    <source>
        <strain evidence="1">DSM 133</strain>
    </source>
</reference>
<dbReference type="EMBL" id="AP014854">
    <property type="protein sequence ID" value="BAR99633.1"/>
    <property type="molecule type" value="Genomic_DNA"/>
</dbReference>
<proteinExistence type="predicted"/>
<sequence>MQGVVALPRRGAGCPQLCSGGWVIHWHRSRHDAETWTAIHQIRIIERLYEFRPIRPQFWTRISEKSF</sequence>
<gene>
    <name evidence="1" type="ORF">BV133_2040</name>
</gene>
<dbReference type="AlphaFoldDB" id="A0A182D369"/>